<dbReference type="GO" id="GO:0005634">
    <property type="term" value="C:nucleus"/>
    <property type="evidence" value="ECO:0007669"/>
    <property type="project" value="UniProtKB-SubCell"/>
</dbReference>
<name>A0AAV6FKA0_9TELE</name>
<comment type="pathway">
    <text evidence="2">Protein modification; protein ubiquitination.</text>
</comment>
<feature type="domain" description="WWE" evidence="7">
    <location>
        <begin position="135"/>
        <end position="222"/>
    </location>
</feature>
<dbReference type="AlphaFoldDB" id="A0AAV6FKA0"/>
<dbReference type="InterPro" id="IPR051712">
    <property type="entry name" value="ARTD-AVP"/>
</dbReference>
<dbReference type="InterPro" id="IPR037197">
    <property type="entry name" value="WWE_dom_sf"/>
</dbReference>
<comment type="caution">
    <text evidence="8">The sequence shown here is derived from an EMBL/GenBank/DDBJ whole genome shotgun (WGS) entry which is preliminary data.</text>
</comment>
<proteinExistence type="inferred from homology"/>
<evidence type="ECO:0000256" key="2">
    <source>
        <dbReference type="ARBA" id="ARBA00004906"/>
    </source>
</evidence>
<dbReference type="SUPFAM" id="SSF117839">
    <property type="entry name" value="WWE domain"/>
    <property type="match status" value="1"/>
</dbReference>
<keyword evidence="3" id="KW-0539">Nucleus</keyword>
<dbReference type="PROSITE" id="PS50103">
    <property type="entry name" value="ZF_C3H1"/>
    <property type="match status" value="1"/>
</dbReference>
<sequence>MHLLQGDCMFGSRCKRLHTVDQSGHRMLQERGLGDDIIQDLPIIYQNVYRLTTQTDGVSDELMRSGAQVEERSEICLHFLRRNCRFQGGLYFCLTKLALYGRILDSKVFPGPGPVDFLSMKRGYDPVRRLSTVSAVTKPAHYILTTHWLWYYKGDHGNWIEYGQPDDKGRVTSLSSRELEEAYLRDDNAEITVTKGHRVYYISFHDMYQRNTKHNTKRRIRRRPHFVSISEVEEQTVR</sequence>
<evidence type="ECO:0000256" key="4">
    <source>
        <dbReference type="ARBA" id="ARBA00024347"/>
    </source>
</evidence>
<dbReference type="Gene3D" id="3.30.720.50">
    <property type="match status" value="1"/>
</dbReference>
<comment type="subcellular location">
    <subcellularLocation>
        <location evidence="1">Nucleus</location>
    </subcellularLocation>
</comment>
<keyword evidence="9" id="KW-1185">Reference proteome</keyword>
<gene>
    <name evidence="8" type="ORF">AALO_G00284590</name>
</gene>
<dbReference type="SMART" id="SM00678">
    <property type="entry name" value="WWE"/>
    <property type="match status" value="1"/>
</dbReference>
<accession>A0AAV6FKA0</accession>
<evidence type="ECO:0000256" key="5">
    <source>
        <dbReference type="PROSITE-ProRule" id="PRU00723"/>
    </source>
</evidence>
<dbReference type="GO" id="GO:1990404">
    <property type="term" value="F:NAD+-protein mono-ADP-ribosyltransferase activity"/>
    <property type="evidence" value="ECO:0007669"/>
    <property type="project" value="TreeGrafter"/>
</dbReference>
<evidence type="ECO:0000259" key="6">
    <source>
        <dbReference type="PROSITE" id="PS50103"/>
    </source>
</evidence>
<feature type="zinc finger region" description="C3H1-type" evidence="5">
    <location>
        <begin position="1"/>
        <end position="21"/>
    </location>
</feature>
<dbReference type="PANTHER" id="PTHR45740:SF13">
    <property type="entry name" value="POLY (ADP-RIBOSE) POLYMERASE FAMILY, MEMBER 12B"/>
    <property type="match status" value="1"/>
</dbReference>
<evidence type="ECO:0000256" key="3">
    <source>
        <dbReference type="ARBA" id="ARBA00023242"/>
    </source>
</evidence>
<dbReference type="InterPro" id="IPR004170">
    <property type="entry name" value="WWE_dom"/>
</dbReference>
<evidence type="ECO:0000256" key="1">
    <source>
        <dbReference type="ARBA" id="ARBA00004123"/>
    </source>
</evidence>
<feature type="domain" description="C3H1-type" evidence="6">
    <location>
        <begin position="1"/>
        <end position="21"/>
    </location>
</feature>
<dbReference type="Pfam" id="PF02825">
    <property type="entry name" value="WWE"/>
    <property type="match status" value="1"/>
</dbReference>
<evidence type="ECO:0000313" key="9">
    <source>
        <dbReference type="Proteomes" id="UP000823561"/>
    </source>
</evidence>
<dbReference type="PANTHER" id="PTHR45740">
    <property type="entry name" value="POLY [ADP-RIBOSE] POLYMERASE"/>
    <property type="match status" value="1"/>
</dbReference>
<dbReference type="InterPro" id="IPR000571">
    <property type="entry name" value="Znf_CCCH"/>
</dbReference>
<comment type="similarity">
    <text evidence="4">Belongs to the ARTD/PARP family.</text>
</comment>
<dbReference type="Proteomes" id="UP000823561">
    <property type="component" value="Chromosome 23"/>
</dbReference>
<reference evidence="8" key="1">
    <citation type="submission" date="2020-10" db="EMBL/GenBank/DDBJ databases">
        <title>Chromosome-scale genome assembly of the Allis shad, Alosa alosa.</title>
        <authorList>
            <person name="Margot Z."/>
            <person name="Christophe K."/>
            <person name="Cabau C."/>
            <person name="Louis A."/>
            <person name="Berthelot C."/>
            <person name="Parey E."/>
            <person name="Roest Crollius H."/>
            <person name="Montfort J."/>
            <person name="Robinson-Rechavi M."/>
            <person name="Bucao C."/>
            <person name="Bouchez O."/>
            <person name="Gislard M."/>
            <person name="Lluch J."/>
            <person name="Milhes M."/>
            <person name="Lampietro C."/>
            <person name="Lopez Roques C."/>
            <person name="Donnadieu C."/>
            <person name="Braasch I."/>
            <person name="Desvignes T."/>
            <person name="Postlethwait J."/>
            <person name="Bobe J."/>
            <person name="Guiguen Y."/>
        </authorList>
    </citation>
    <scope>NUCLEOTIDE SEQUENCE</scope>
    <source>
        <strain evidence="8">M-15738</strain>
        <tissue evidence="8">Blood</tissue>
    </source>
</reference>
<evidence type="ECO:0000313" key="8">
    <source>
        <dbReference type="EMBL" id="KAG5261470.1"/>
    </source>
</evidence>
<dbReference type="InterPro" id="IPR018123">
    <property type="entry name" value="WWE-dom_subgr"/>
</dbReference>
<keyword evidence="5" id="KW-0862">Zinc</keyword>
<dbReference type="GO" id="GO:0003950">
    <property type="term" value="F:NAD+ poly-ADP-ribosyltransferase activity"/>
    <property type="evidence" value="ECO:0007669"/>
    <property type="project" value="TreeGrafter"/>
</dbReference>
<protein>
    <submittedName>
        <fullName evidence="8">Uncharacterized protein</fullName>
    </submittedName>
</protein>
<dbReference type="PROSITE" id="PS50918">
    <property type="entry name" value="WWE"/>
    <property type="match status" value="1"/>
</dbReference>
<dbReference type="EMBL" id="JADWDJ010000023">
    <property type="protein sequence ID" value="KAG5261470.1"/>
    <property type="molecule type" value="Genomic_DNA"/>
</dbReference>
<keyword evidence="5" id="KW-0863">Zinc-finger</keyword>
<dbReference type="GO" id="GO:0008270">
    <property type="term" value="F:zinc ion binding"/>
    <property type="evidence" value="ECO:0007669"/>
    <property type="project" value="UniProtKB-KW"/>
</dbReference>
<organism evidence="8 9">
    <name type="scientific">Alosa alosa</name>
    <name type="common">allis shad</name>
    <dbReference type="NCBI Taxonomy" id="278164"/>
    <lineage>
        <taxon>Eukaryota</taxon>
        <taxon>Metazoa</taxon>
        <taxon>Chordata</taxon>
        <taxon>Craniata</taxon>
        <taxon>Vertebrata</taxon>
        <taxon>Euteleostomi</taxon>
        <taxon>Actinopterygii</taxon>
        <taxon>Neopterygii</taxon>
        <taxon>Teleostei</taxon>
        <taxon>Clupei</taxon>
        <taxon>Clupeiformes</taxon>
        <taxon>Clupeoidei</taxon>
        <taxon>Clupeidae</taxon>
        <taxon>Alosa</taxon>
    </lineage>
</organism>
<keyword evidence="5" id="KW-0479">Metal-binding</keyword>
<evidence type="ECO:0000259" key="7">
    <source>
        <dbReference type="PROSITE" id="PS50918"/>
    </source>
</evidence>